<name>A0AAE6ZSM8_9PSED</name>
<dbReference type="EMBL" id="CP051487">
    <property type="protein sequence ID" value="QJC78108.1"/>
    <property type="molecule type" value="Genomic_DNA"/>
</dbReference>
<evidence type="ECO:0000313" key="1">
    <source>
        <dbReference type="EMBL" id="QJC78108.1"/>
    </source>
</evidence>
<dbReference type="SUPFAM" id="SSF52540">
    <property type="entry name" value="P-loop containing nucleoside triphosphate hydrolases"/>
    <property type="match status" value="1"/>
</dbReference>
<organism evidence="1 2">
    <name type="scientific">Pseudomonas umsongensis</name>
    <dbReference type="NCBI Taxonomy" id="198618"/>
    <lineage>
        <taxon>Bacteria</taxon>
        <taxon>Pseudomonadati</taxon>
        <taxon>Pseudomonadota</taxon>
        <taxon>Gammaproteobacteria</taxon>
        <taxon>Pseudomonadales</taxon>
        <taxon>Pseudomonadaceae</taxon>
        <taxon>Pseudomonas</taxon>
    </lineage>
</organism>
<dbReference type="InterPro" id="IPR027417">
    <property type="entry name" value="P-loop_NTPase"/>
</dbReference>
<dbReference type="PANTHER" id="PTHR37816:SF2">
    <property type="entry name" value="DNA TOPOLOGY MODULATION PROTEIN FLAR-RELATED PROTEIN"/>
    <property type="match status" value="1"/>
</dbReference>
<dbReference type="KEGG" id="pum:HGP31_07235"/>
<gene>
    <name evidence="1" type="ORF">HGP31_07235</name>
</gene>
<dbReference type="InterPro" id="IPR052922">
    <property type="entry name" value="Cytidylate_Kinase-2"/>
</dbReference>
<protein>
    <recommendedName>
        <fullName evidence="3">Adenylate kinase</fullName>
    </recommendedName>
</protein>
<dbReference type="RefSeq" id="WP_168757375.1">
    <property type="nucleotide sequence ID" value="NZ_CP051487.1"/>
</dbReference>
<evidence type="ECO:0008006" key="3">
    <source>
        <dbReference type="Google" id="ProtNLM"/>
    </source>
</evidence>
<dbReference type="AlphaFoldDB" id="A0AAE6ZSM8"/>
<accession>A0AAE6ZSM8</accession>
<dbReference type="PANTHER" id="PTHR37816">
    <property type="entry name" value="YALI0E33011P"/>
    <property type="match status" value="1"/>
</dbReference>
<dbReference type="GeneID" id="72193362"/>
<proteinExistence type="predicted"/>
<reference evidence="1 2" key="1">
    <citation type="submission" date="2020-04" db="EMBL/GenBank/DDBJ databases">
        <authorList>
            <person name="Yao Y."/>
            <person name="He Z."/>
        </authorList>
    </citation>
    <scope>NUCLEOTIDE SEQUENCE [LARGE SCALE GENOMIC DNA]</scope>
    <source>
        <strain evidence="1 2">CY-1</strain>
    </source>
</reference>
<evidence type="ECO:0000313" key="2">
    <source>
        <dbReference type="Proteomes" id="UP000501367"/>
    </source>
</evidence>
<sequence length="182" mass="20498">MNTTASAFTIRPLRVLIMGGPGSGTSTLAAALAEQLLWRHLETDDFQWLDKAPPFTRKVDEATRLWNILDALNREQNVVVAGSIVNWGDALENAFDLIVFRVLDTSIRLQRLIERERRLYTDIDLAFIDWAAQYEQGGRPGRSRASHEAWLGQRRGKVLRLEGDLEVALQVSLVAEAVEELS</sequence>
<dbReference type="Gene3D" id="3.40.50.300">
    <property type="entry name" value="P-loop containing nucleotide triphosphate hydrolases"/>
    <property type="match status" value="1"/>
</dbReference>
<dbReference type="Proteomes" id="UP000501367">
    <property type="component" value="Chromosome"/>
</dbReference>